<evidence type="ECO:0000313" key="7">
    <source>
        <dbReference type="EMBL" id="MDQ0351640.1"/>
    </source>
</evidence>
<evidence type="ECO:0000256" key="3">
    <source>
        <dbReference type="ARBA" id="ARBA00022989"/>
    </source>
</evidence>
<name>A0ABU0DU22_9BACI</name>
<gene>
    <name evidence="7" type="ORF">J2R98_001457</name>
</gene>
<feature type="transmembrane region" description="Helical" evidence="5">
    <location>
        <begin position="18"/>
        <end position="39"/>
    </location>
</feature>
<feature type="transmembrane region" description="Helical" evidence="5">
    <location>
        <begin position="363"/>
        <end position="382"/>
    </location>
</feature>
<dbReference type="Pfam" id="PF12698">
    <property type="entry name" value="ABC2_membrane_3"/>
    <property type="match status" value="1"/>
</dbReference>
<organism evidence="7 8">
    <name type="scientific">Alkalibacillus filiformis</name>
    <dbReference type="NCBI Taxonomy" id="200990"/>
    <lineage>
        <taxon>Bacteria</taxon>
        <taxon>Bacillati</taxon>
        <taxon>Bacillota</taxon>
        <taxon>Bacilli</taxon>
        <taxon>Bacillales</taxon>
        <taxon>Bacillaceae</taxon>
        <taxon>Alkalibacillus</taxon>
    </lineage>
</organism>
<sequence>MVLTYSLFELKRILKSPALLLFVVSLPIALVLIVGMIVYQSVQTELEDVSLIVLDEDRTFETNTLIQQLENDETLAEHVEFLRKDGVIEDYVDQQNVAAIIRVPDGFTSQLRSGVNEPIDVYLNERQPFASQLGYLLLKSGQDYITAAQSGVNTVNHYIGSQLSDDDRRDFVQQMTVHFTLLTLDRNRLFVEHNLTEINTLSWEQQAYVGVVSLLYVLTIFFFNFLFKPKAWHGIEERLTIIRLTQWKRSVSEFIVLFSLSIFYIIIFALIIPNIILELNLFLILVQWGIIAAIYCLLYLLLDRLIKVPAFTLLAFSFISIGSLFISGLVLPNAFLPEWAQSSVAYIMNQSFFTIINEGNIPVIEWLVMGVVVVLLLLLLWLTTRRDEALT</sequence>
<proteinExistence type="predicted"/>
<feature type="transmembrane region" description="Helical" evidence="5">
    <location>
        <begin position="282"/>
        <end position="302"/>
    </location>
</feature>
<evidence type="ECO:0000256" key="2">
    <source>
        <dbReference type="ARBA" id="ARBA00022692"/>
    </source>
</evidence>
<keyword evidence="4 5" id="KW-0472">Membrane</keyword>
<evidence type="ECO:0000256" key="5">
    <source>
        <dbReference type="SAM" id="Phobius"/>
    </source>
</evidence>
<feature type="transmembrane region" description="Helical" evidence="5">
    <location>
        <begin position="207"/>
        <end position="227"/>
    </location>
</feature>
<evidence type="ECO:0000259" key="6">
    <source>
        <dbReference type="Pfam" id="PF12698"/>
    </source>
</evidence>
<dbReference type="EMBL" id="JAUSUP010000003">
    <property type="protein sequence ID" value="MDQ0351640.1"/>
    <property type="molecule type" value="Genomic_DNA"/>
</dbReference>
<feature type="domain" description="ABC-2 type transporter transmembrane" evidence="6">
    <location>
        <begin position="19"/>
        <end position="381"/>
    </location>
</feature>
<dbReference type="InterPro" id="IPR013525">
    <property type="entry name" value="ABC2_TM"/>
</dbReference>
<accession>A0ABU0DU22</accession>
<reference evidence="7 8" key="1">
    <citation type="submission" date="2023-07" db="EMBL/GenBank/DDBJ databases">
        <title>Genomic Encyclopedia of Type Strains, Phase IV (KMG-IV): sequencing the most valuable type-strain genomes for metagenomic binning, comparative biology and taxonomic classification.</title>
        <authorList>
            <person name="Goeker M."/>
        </authorList>
    </citation>
    <scope>NUCLEOTIDE SEQUENCE [LARGE SCALE GENOMIC DNA]</scope>
    <source>
        <strain evidence="7 8">DSM 15448</strain>
    </source>
</reference>
<keyword evidence="3 5" id="KW-1133">Transmembrane helix</keyword>
<comment type="caution">
    <text evidence="7">The sequence shown here is derived from an EMBL/GenBank/DDBJ whole genome shotgun (WGS) entry which is preliminary data.</text>
</comment>
<protein>
    <recommendedName>
        <fullName evidence="6">ABC-2 type transporter transmembrane domain-containing protein</fullName>
    </recommendedName>
</protein>
<dbReference type="RefSeq" id="WP_307067535.1">
    <property type="nucleotide sequence ID" value="NZ_JAUSUP010000003.1"/>
</dbReference>
<dbReference type="Proteomes" id="UP001236723">
    <property type="component" value="Unassembled WGS sequence"/>
</dbReference>
<comment type="subcellular location">
    <subcellularLocation>
        <location evidence="1">Membrane</location>
        <topology evidence="1">Multi-pass membrane protein</topology>
    </subcellularLocation>
</comment>
<evidence type="ECO:0000256" key="1">
    <source>
        <dbReference type="ARBA" id="ARBA00004141"/>
    </source>
</evidence>
<keyword evidence="2 5" id="KW-0812">Transmembrane</keyword>
<evidence type="ECO:0000313" key="8">
    <source>
        <dbReference type="Proteomes" id="UP001236723"/>
    </source>
</evidence>
<feature type="transmembrane region" description="Helical" evidence="5">
    <location>
        <begin position="309"/>
        <end position="331"/>
    </location>
</feature>
<dbReference type="Gene3D" id="3.40.1710.10">
    <property type="entry name" value="abc type-2 transporter like domain"/>
    <property type="match status" value="1"/>
</dbReference>
<keyword evidence="8" id="KW-1185">Reference proteome</keyword>
<feature type="transmembrane region" description="Helical" evidence="5">
    <location>
        <begin position="254"/>
        <end position="276"/>
    </location>
</feature>
<evidence type="ECO:0000256" key="4">
    <source>
        <dbReference type="ARBA" id="ARBA00023136"/>
    </source>
</evidence>